<feature type="non-terminal residue" evidence="3">
    <location>
        <position position="247"/>
    </location>
</feature>
<dbReference type="EMBL" id="UINC01043407">
    <property type="protein sequence ID" value="SVB47401.1"/>
    <property type="molecule type" value="Genomic_DNA"/>
</dbReference>
<accession>A0A382EBQ8</accession>
<feature type="domain" description="Inositolphosphotransferase Aur1/Ipt1" evidence="2">
    <location>
        <begin position="126"/>
        <end position="246"/>
    </location>
</feature>
<organism evidence="3">
    <name type="scientific">marine metagenome</name>
    <dbReference type="NCBI Taxonomy" id="408172"/>
    <lineage>
        <taxon>unclassified sequences</taxon>
        <taxon>metagenomes</taxon>
        <taxon>ecological metagenomes</taxon>
    </lineage>
</organism>
<feature type="transmembrane region" description="Helical" evidence="1">
    <location>
        <begin position="31"/>
        <end position="50"/>
    </location>
</feature>
<feature type="transmembrane region" description="Helical" evidence="1">
    <location>
        <begin position="187"/>
        <end position="205"/>
    </location>
</feature>
<reference evidence="3" key="1">
    <citation type="submission" date="2018-05" db="EMBL/GenBank/DDBJ databases">
        <authorList>
            <person name="Lanie J.A."/>
            <person name="Ng W.-L."/>
            <person name="Kazmierczak K.M."/>
            <person name="Andrzejewski T.M."/>
            <person name="Davidsen T.M."/>
            <person name="Wayne K.J."/>
            <person name="Tettelin H."/>
            <person name="Glass J.I."/>
            <person name="Rusch D."/>
            <person name="Podicherti R."/>
            <person name="Tsui H.-C.T."/>
            <person name="Winkler M.E."/>
        </authorList>
    </citation>
    <scope>NUCLEOTIDE SEQUENCE</scope>
</reference>
<feature type="transmembrane region" description="Helical" evidence="1">
    <location>
        <begin position="107"/>
        <end position="125"/>
    </location>
</feature>
<name>A0A382EBQ8_9ZZZZ</name>
<keyword evidence="1" id="KW-1133">Transmembrane helix</keyword>
<gene>
    <name evidence="3" type="ORF">METZ01_LOCUS200255</name>
</gene>
<keyword evidence="1" id="KW-0472">Membrane</keyword>
<evidence type="ECO:0000313" key="3">
    <source>
        <dbReference type="EMBL" id="SVB47401.1"/>
    </source>
</evidence>
<feature type="transmembrane region" description="Helical" evidence="1">
    <location>
        <begin position="137"/>
        <end position="160"/>
    </location>
</feature>
<protein>
    <recommendedName>
        <fullName evidence="2">Inositolphosphotransferase Aur1/Ipt1 domain-containing protein</fullName>
    </recommendedName>
</protein>
<dbReference type="AlphaFoldDB" id="A0A382EBQ8"/>
<proteinExistence type="predicted"/>
<dbReference type="Pfam" id="PF14378">
    <property type="entry name" value="PAP2_3"/>
    <property type="match status" value="1"/>
</dbReference>
<evidence type="ECO:0000256" key="1">
    <source>
        <dbReference type="SAM" id="Phobius"/>
    </source>
</evidence>
<evidence type="ECO:0000259" key="2">
    <source>
        <dbReference type="Pfam" id="PF14378"/>
    </source>
</evidence>
<feature type="transmembrane region" description="Helical" evidence="1">
    <location>
        <begin position="214"/>
        <end position="233"/>
    </location>
</feature>
<sequence length="247" mass="29259">VADRSTIPFGARFWRLWRPVWRLRHKANGMLFPALLLFWVMLLISPYIVINRMAAWAHHTPISAEVIDQRDTLKVSQQDDRTVWDPKSFFRDSEGRFLDYKIPAIDWTIWFYLTLFGYYFAFFAAQKNDRGRAESLVMAQAWAVSSWIAYPIFAVLPAHINMRWQLGEMEGIYGFVYEAFHSLDEPFNAWPCLHIAQSFIIAVALSRWWRQRKWNWAVCLLWPAWLGLFISVMTTKQHFIWDSITGT</sequence>
<feature type="non-terminal residue" evidence="3">
    <location>
        <position position="1"/>
    </location>
</feature>
<dbReference type="GO" id="GO:0016020">
    <property type="term" value="C:membrane"/>
    <property type="evidence" value="ECO:0007669"/>
    <property type="project" value="UniProtKB-SubCell"/>
</dbReference>
<dbReference type="InterPro" id="IPR026841">
    <property type="entry name" value="Aur1/Ipt1"/>
</dbReference>
<keyword evidence="1" id="KW-0812">Transmembrane</keyword>